<dbReference type="InterPro" id="IPR017113">
    <property type="entry name" value="Antirestriction_ArdC"/>
</dbReference>
<evidence type="ECO:0000313" key="5">
    <source>
        <dbReference type="Proteomes" id="UP000537161"/>
    </source>
</evidence>
<dbReference type="InterPro" id="IPR041459">
    <property type="entry name" value="MPTase-PolyVal"/>
</dbReference>
<evidence type="ECO:0000256" key="1">
    <source>
        <dbReference type="SAM" id="MobiDB-lite"/>
    </source>
</evidence>
<dbReference type="Pfam" id="PF18818">
    <property type="entry name" value="MPTase-PolyVal"/>
    <property type="match status" value="1"/>
</dbReference>
<reference evidence="4 5" key="1">
    <citation type="submission" date="2020-08" db="EMBL/GenBank/DDBJ databases">
        <title>Genomic Encyclopedia of Type Strains, Phase IV (KMG-IV): sequencing the most valuable type-strain genomes for metagenomic binning, comparative biology and taxonomic classification.</title>
        <authorList>
            <person name="Goeker M."/>
        </authorList>
    </citation>
    <scope>NUCLEOTIDE SEQUENCE [LARGE SCALE GENOMIC DNA]</scope>
    <source>
        <strain evidence="4 5">DSM 27163</strain>
    </source>
</reference>
<comment type="caution">
    <text evidence="4">The sequence shown here is derived from an EMBL/GenBank/DDBJ whole genome shotgun (WGS) entry which is preliminary data.</text>
</comment>
<dbReference type="EMBL" id="JACIJH010000021">
    <property type="protein sequence ID" value="MBB5708571.1"/>
    <property type="molecule type" value="Genomic_DNA"/>
</dbReference>
<organism evidence="4 5">
    <name type="scientific">Sphingopyxis panaciterrulae</name>
    <dbReference type="NCBI Taxonomy" id="462372"/>
    <lineage>
        <taxon>Bacteria</taxon>
        <taxon>Pseudomonadati</taxon>
        <taxon>Pseudomonadota</taxon>
        <taxon>Alphaproteobacteria</taxon>
        <taxon>Sphingomonadales</taxon>
        <taxon>Sphingomonadaceae</taxon>
        <taxon>Sphingopyxis</taxon>
    </lineage>
</organism>
<feature type="region of interest" description="Disordered" evidence="1">
    <location>
        <begin position="1"/>
        <end position="24"/>
    </location>
</feature>
<name>A0A7W9ETZ5_9SPHN</name>
<dbReference type="Proteomes" id="UP000537161">
    <property type="component" value="Unassembled WGS sequence"/>
</dbReference>
<sequence>MCQTSKRRAGREDGGAKPPAPRTNLYDDVTRRIIAELEAGRFPWVQPWGRPEGKGGGAGPGLPRNALTGRRYSGVNVLILWGAVIEQDWPSQGWLTFRQALQAGGAVRKGERGTTVVYADRFTPEAEKERARQSGDEAKSIAFLKRFTLFNVAQCEGLRPGLAVDPAPLPEREIVPVAEAVIAASGVDFRIGGDKAFYVPSEDYVQVPPQPAFFEQVNYYRTALHELTHATGHAARLDRKLMNGFGSKDYAREELVAEMGSAFLCAALGIVPTVRHADYLASWLAVLREDNRAIFRAASQASKAADWLLARHACPEQGRRAEAQDRQDGRAAA</sequence>
<dbReference type="InterPro" id="IPR013610">
    <property type="entry name" value="ArdC_N"/>
</dbReference>
<feature type="domain" description="Polyvalent protein metallopeptidase" evidence="3">
    <location>
        <begin position="178"/>
        <end position="300"/>
    </location>
</feature>
<protein>
    <submittedName>
        <fullName evidence="4">Antirestriction protein ArdC</fullName>
    </submittedName>
</protein>
<evidence type="ECO:0000259" key="3">
    <source>
        <dbReference type="Pfam" id="PF18818"/>
    </source>
</evidence>
<evidence type="ECO:0000313" key="4">
    <source>
        <dbReference type="EMBL" id="MBB5708571.1"/>
    </source>
</evidence>
<feature type="domain" description="N-terminal" evidence="2">
    <location>
        <begin position="24"/>
        <end position="150"/>
    </location>
</feature>
<accession>A0A7W9ETZ5</accession>
<dbReference type="RefSeq" id="WP_184101416.1">
    <property type="nucleotide sequence ID" value="NZ_JACIJH010000021.1"/>
</dbReference>
<dbReference type="PIRSF" id="PIRSF037112">
    <property type="entry name" value="Antirestriction_ArdC"/>
    <property type="match status" value="1"/>
</dbReference>
<proteinExistence type="predicted"/>
<gene>
    <name evidence="4" type="ORF">FHR21_003964</name>
</gene>
<feature type="region of interest" description="Disordered" evidence="1">
    <location>
        <begin position="46"/>
        <end position="66"/>
    </location>
</feature>
<evidence type="ECO:0000259" key="2">
    <source>
        <dbReference type="Pfam" id="PF08401"/>
    </source>
</evidence>
<dbReference type="GO" id="GO:0003697">
    <property type="term" value="F:single-stranded DNA binding"/>
    <property type="evidence" value="ECO:0007669"/>
    <property type="project" value="InterPro"/>
</dbReference>
<dbReference type="Pfam" id="PF08401">
    <property type="entry name" value="ArdcN"/>
    <property type="match status" value="1"/>
</dbReference>
<dbReference type="AlphaFoldDB" id="A0A7W9ETZ5"/>
<keyword evidence="5" id="KW-1185">Reference proteome</keyword>